<evidence type="ECO:0008006" key="4">
    <source>
        <dbReference type="Google" id="ProtNLM"/>
    </source>
</evidence>
<evidence type="ECO:0000313" key="2">
    <source>
        <dbReference type="EMBL" id="GGX79954.1"/>
    </source>
</evidence>
<gene>
    <name evidence="2" type="ORF">GCM10010515_54490</name>
</gene>
<protein>
    <recommendedName>
        <fullName evidence="4">DUF3068 domain-containing protein</fullName>
    </recommendedName>
</protein>
<feature type="transmembrane region" description="Helical" evidence="1">
    <location>
        <begin position="297"/>
        <end position="321"/>
    </location>
</feature>
<name>A0A918NM39_9ACTN</name>
<keyword evidence="3" id="KW-1185">Reference proteome</keyword>
<organism evidence="2 3">
    <name type="scientific">Streptomyces fructofermentans</name>
    <dbReference type="NCBI Taxonomy" id="152141"/>
    <lineage>
        <taxon>Bacteria</taxon>
        <taxon>Bacillati</taxon>
        <taxon>Actinomycetota</taxon>
        <taxon>Actinomycetes</taxon>
        <taxon>Kitasatosporales</taxon>
        <taxon>Streptomycetaceae</taxon>
        <taxon>Streptomyces</taxon>
    </lineage>
</organism>
<evidence type="ECO:0000256" key="1">
    <source>
        <dbReference type="SAM" id="Phobius"/>
    </source>
</evidence>
<dbReference type="Pfam" id="PF11271">
    <property type="entry name" value="PorA"/>
    <property type="match status" value="1"/>
</dbReference>
<reference evidence="2" key="2">
    <citation type="submission" date="2020-09" db="EMBL/GenBank/DDBJ databases">
        <authorList>
            <person name="Sun Q."/>
            <person name="Ohkuma M."/>
        </authorList>
    </citation>
    <scope>NUCLEOTIDE SEQUENCE</scope>
    <source>
        <strain evidence="2">JCM 4956</strain>
    </source>
</reference>
<reference evidence="2" key="1">
    <citation type="journal article" date="2014" name="Int. J. Syst. Evol. Microbiol.">
        <title>Complete genome sequence of Corynebacterium casei LMG S-19264T (=DSM 44701T), isolated from a smear-ripened cheese.</title>
        <authorList>
            <consortium name="US DOE Joint Genome Institute (JGI-PGF)"/>
            <person name="Walter F."/>
            <person name="Albersmeier A."/>
            <person name="Kalinowski J."/>
            <person name="Ruckert C."/>
        </authorList>
    </citation>
    <scope>NUCLEOTIDE SEQUENCE</scope>
    <source>
        <strain evidence="2">JCM 4956</strain>
    </source>
</reference>
<keyword evidence="1" id="KW-0812">Transmembrane</keyword>
<dbReference type="AlphaFoldDB" id="A0A918NM39"/>
<keyword evidence="1" id="KW-0472">Membrane</keyword>
<proteinExistence type="predicted"/>
<accession>A0A918NM39</accession>
<dbReference type="InterPro" id="IPR021424">
    <property type="entry name" value="PorA"/>
</dbReference>
<evidence type="ECO:0000313" key="3">
    <source>
        <dbReference type="Proteomes" id="UP000645555"/>
    </source>
</evidence>
<comment type="caution">
    <text evidence="2">The sequence shown here is derived from an EMBL/GenBank/DDBJ whole genome shotgun (WGS) entry which is preliminary data.</text>
</comment>
<dbReference type="RefSeq" id="WP_190038226.1">
    <property type="nucleotide sequence ID" value="NZ_BMWD01000022.1"/>
</dbReference>
<dbReference type="EMBL" id="BMWD01000022">
    <property type="protein sequence ID" value="GGX79954.1"/>
    <property type="molecule type" value="Genomic_DNA"/>
</dbReference>
<keyword evidence="1" id="KW-1133">Transmembrane helix</keyword>
<dbReference type="Proteomes" id="UP000645555">
    <property type="component" value="Unassembled WGS sequence"/>
</dbReference>
<sequence>MRKSSWILTGTAVVLVAASAVTRFGVYPGLHQIPSDADSTFHYKGTASLLNAPALEAGDRADAFLRGLPVTLDRRVAVRDTSGRTAVVLDHAVLRGPQGKPLNSAKHTWAVDRRTLVERPAPAGSGAEKHTGLVVSWPLNPEKREYRFWDTGIRKAVPARYTGQESVAGRDAYRYDVTATGPLADPATVEALPEVLPRGAVAALTAALPEAQRPDKAALAALPDAVPLTYTSTTERTGWVDAKTGLALNGSLHQRVLAQTKGADGPVTLFPVTDIAVKGVAASVREQAHDASVAQRAWWWLSTGVPLGLLVVAALLTVLSVRFARRPGGGRRTAEDEPEGAPSAA</sequence>